<dbReference type="PANTHER" id="PTHR30238">
    <property type="entry name" value="MEMBRANE BOUND PREDICTED REDOX MODULATOR"/>
    <property type="match status" value="1"/>
</dbReference>
<feature type="transmembrane region" description="Helical" evidence="5">
    <location>
        <begin position="290"/>
        <end position="312"/>
    </location>
</feature>
<feature type="transmembrane region" description="Helical" evidence="5">
    <location>
        <begin position="93"/>
        <end position="110"/>
    </location>
</feature>
<sequence>MIFAAASSKNSFVDLDISILAWLVLGGIVTLLIAFDLWRHRDDHEPTTKEAATESVFYVAVGLLFGAGLAYVYGSQAFGEYLSGYVIEKSLSVDNVFIWAIIFSSLAIPLKYQHRVLFWGIFGALVFRGIFVFAGSALITKFWWMLLGFGVLLIFSGIKIFRHRDEEEEMNHDKSLKFLKRFIHITDQYDGHRFITKIDGVKMATPLLAALVVVELTDIIFAVDSVPAILAVSREPYLVIAANAFAILGLRALYFLLANAKSKFPYLSHALGAILVFVGFKMSFSHWYHLPTIVSLLVIFILLFGAIALSLWKLRSDEDPTKIKA</sequence>
<evidence type="ECO:0000256" key="2">
    <source>
        <dbReference type="ARBA" id="ARBA00022692"/>
    </source>
</evidence>
<accession>A0A6J7QQT2</accession>
<feature type="transmembrane region" description="Helical" evidence="5">
    <location>
        <begin position="237"/>
        <end position="257"/>
    </location>
</feature>
<feature type="transmembrane region" description="Helical" evidence="5">
    <location>
        <begin position="117"/>
        <end position="136"/>
    </location>
</feature>
<feature type="transmembrane region" description="Helical" evidence="5">
    <location>
        <begin position="264"/>
        <end position="284"/>
    </location>
</feature>
<evidence type="ECO:0000313" key="7">
    <source>
        <dbReference type="EMBL" id="CAB5063982.1"/>
    </source>
</evidence>
<dbReference type="EMBL" id="CAFBPN010000031">
    <property type="protein sequence ID" value="CAB5018959.1"/>
    <property type="molecule type" value="Genomic_DNA"/>
</dbReference>
<keyword evidence="2 5" id="KW-0812">Transmembrane</keyword>
<dbReference type="GO" id="GO:0016020">
    <property type="term" value="C:membrane"/>
    <property type="evidence" value="ECO:0007669"/>
    <property type="project" value="UniProtKB-SubCell"/>
</dbReference>
<feature type="transmembrane region" description="Helical" evidence="5">
    <location>
        <begin position="142"/>
        <end position="161"/>
    </location>
</feature>
<reference evidence="6" key="1">
    <citation type="submission" date="2020-05" db="EMBL/GenBank/DDBJ databases">
        <authorList>
            <person name="Chiriac C."/>
            <person name="Salcher M."/>
            <person name="Ghai R."/>
            <person name="Kavagutti S V."/>
        </authorList>
    </citation>
    <scope>NUCLEOTIDE SEQUENCE</scope>
</reference>
<comment type="subcellular location">
    <subcellularLocation>
        <location evidence="1">Membrane</location>
        <topology evidence="1">Multi-pass membrane protein</topology>
    </subcellularLocation>
</comment>
<evidence type="ECO:0000313" key="6">
    <source>
        <dbReference type="EMBL" id="CAB5018959.1"/>
    </source>
</evidence>
<feature type="transmembrane region" description="Helical" evidence="5">
    <location>
        <begin position="56"/>
        <end position="73"/>
    </location>
</feature>
<dbReference type="InterPro" id="IPR005496">
    <property type="entry name" value="Integral_membrane_TerC"/>
</dbReference>
<dbReference type="Pfam" id="PF03741">
    <property type="entry name" value="TerC"/>
    <property type="match status" value="1"/>
</dbReference>
<feature type="transmembrane region" description="Helical" evidence="5">
    <location>
        <begin position="207"/>
        <end position="231"/>
    </location>
</feature>
<dbReference type="InterPro" id="IPR022369">
    <property type="entry name" value="Integral_membrane_TerC_rswitch"/>
</dbReference>
<dbReference type="NCBIfam" id="TIGR03718">
    <property type="entry name" value="R_switched_Alx"/>
    <property type="match status" value="1"/>
</dbReference>
<feature type="transmembrane region" description="Helical" evidence="5">
    <location>
        <begin position="17"/>
        <end position="35"/>
    </location>
</feature>
<gene>
    <name evidence="6" type="ORF">UFOPK4098_00741</name>
    <name evidence="7" type="ORF">UFOPK4347_00677</name>
</gene>
<evidence type="ECO:0000256" key="4">
    <source>
        <dbReference type="ARBA" id="ARBA00023136"/>
    </source>
</evidence>
<proteinExistence type="predicted"/>
<protein>
    <submittedName>
        <fullName evidence="6">Unannotated protein</fullName>
    </submittedName>
</protein>
<dbReference type="EMBL" id="CAFBQU010000012">
    <property type="protein sequence ID" value="CAB5063982.1"/>
    <property type="molecule type" value="Genomic_DNA"/>
</dbReference>
<dbReference type="AlphaFoldDB" id="A0A6J7QQT2"/>
<name>A0A6J7QQT2_9ZZZZ</name>
<organism evidence="6">
    <name type="scientific">freshwater metagenome</name>
    <dbReference type="NCBI Taxonomy" id="449393"/>
    <lineage>
        <taxon>unclassified sequences</taxon>
        <taxon>metagenomes</taxon>
        <taxon>ecological metagenomes</taxon>
    </lineage>
</organism>
<keyword evidence="4 5" id="KW-0472">Membrane</keyword>
<evidence type="ECO:0000256" key="5">
    <source>
        <dbReference type="SAM" id="Phobius"/>
    </source>
</evidence>
<keyword evidence="3 5" id="KW-1133">Transmembrane helix</keyword>
<evidence type="ECO:0000256" key="1">
    <source>
        <dbReference type="ARBA" id="ARBA00004141"/>
    </source>
</evidence>
<dbReference type="PANTHER" id="PTHR30238:SF0">
    <property type="entry name" value="THYLAKOID MEMBRANE PROTEIN TERC, CHLOROPLASTIC"/>
    <property type="match status" value="1"/>
</dbReference>
<evidence type="ECO:0000256" key="3">
    <source>
        <dbReference type="ARBA" id="ARBA00022989"/>
    </source>
</evidence>